<dbReference type="SFLD" id="SFLDS00029">
    <property type="entry name" value="Radical_SAM"/>
    <property type="match status" value="1"/>
</dbReference>
<dbReference type="Pfam" id="PF04055">
    <property type="entry name" value="Radical_SAM"/>
    <property type="match status" value="1"/>
</dbReference>
<dbReference type="AlphaFoldDB" id="A0AAE7P261"/>
<dbReference type="InterPro" id="IPR050377">
    <property type="entry name" value="Radical_SAM_PqqE_MftC-like"/>
</dbReference>
<evidence type="ECO:0000256" key="5">
    <source>
        <dbReference type="ARBA" id="ARBA00023014"/>
    </source>
</evidence>
<dbReference type="InterPro" id="IPR023885">
    <property type="entry name" value="4Fe4S-binding_SPASM_dom"/>
</dbReference>
<dbReference type="GO" id="GO:0046872">
    <property type="term" value="F:metal ion binding"/>
    <property type="evidence" value="ECO:0007669"/>
    <property type="project" value="UniProtKB-KW"/>
</dbReference>
<dbReference type="RefSeq" id="WP_107769914.1">
    <property type="nucleotide sequence ID" value="NZ_CP049272.1"/>
</dbReference>
<dbReference type="Proteomes" id="UP000594513">
    <property type="component" value="Chromosome"/>
</dbReference>
<feature type="domain" description="Radical SAM core" evidence="6">
    <location>
        <begin position="43"/>
        <end position="179"/>
    </location>
</feature>
<dbReference type="SUPFAM" id="SSF102114">
    <property type="entry name" value="Radical SAM enzymes"/>
    <property type="match status" value="1"/>
</dbReference>
<dbReference type="CDD" id="cd21109">
    <property type="entry name" value="SPASM"/>
    <property type="match status" value="1"/>
</dbReference>
<dbReference type="EMBL" id="CP049272">
    <property type="protein sequence ID" value="QPH85589.1"/>
    <property type="molecule type" value="Genomic_DNA"/>
</dbReference>
<evidence type="ECO:0000259" key="6">
    <source>
        <dbReference type="Pfam" id="PF04055"/>
    </source>
</evidence>
<evidence type="ECO:0000256" key="1">
    <source>
        <dbReference type="ARBA" id="ARBA00001966"/>
    </source>
</evidence>
<evidence type="ECO:0000256" key="2">
    <source>
        <dbReference type="ARBA" id="ARBA00022691"/>
    </source>
</evidence>
<keyword evidence="5" id="KW-0411">Iron-sulfur</keyword>
<dbReference type="GO" id="GO:0051536">
    <property type="term" value="F:iron-sulfur cluster binding"/>
    <property type="evidence" value="ECO:0007669"/>
    <property type="project" value="UniProtKB-KW"/>
</dbReference>
<evidence type="ECO:0000256" key="3">
    <source>
        <dbReference type="ARBA" id="ARBA00022723"/>
    </source>
</evidence>
<feature type="domain" description="4Fe4S-binding SPASM" evidence="7">
    <location>
        <begin position="261"/>
        <end position="325"/>
    </location>
</feature>
<evidence type="ECO:0000313" key="9">
    <source>
        <dbReference type="Proteomes" id="UP000594513"/>
    </source>
</evidence>
<keyword evidence="4" id="KW-0408">Iron</keyword>
<dbReference type="InterPro" id="IPR058240">
    <property type="entry name" value="rSAM_sf"/>
</dbReference>
<keyword evidence="3" id="KW-0479">Metal-binding</keyword>
<gene>
    <name evidence="8" type="ORF">CVT17_00695</name>
</gene>
<evidence type="ECO:0000259" key="7">
    <source>
        <dbReference type="Pfam" id="PF13186"/>
    </source>
</evidence>
<name>A0AAE7P261_9BACT</name>
<organism evidence="8 9">
    <name type="scientific">Campylobacter concisus</name>
    <dbReference type="NCBI Taxonomy" id="199"/>
    <lineage>
        <taxon>Bacteria</taxon>
        <taxon>Pseudomonadati</taxon>
        <taxon>Campylobacterota</taxon>
        <taxon>Epsilonproteobacteria</taxon>
        <taxon>Campylobacterales</taxon>
        <taxon>Campylobacteraceae</taxon>
        <taxon>Campylobacter</taxon>
    </lineage>
</organism>
<dbReference type="Gene3D" id="3.20.20.70">
    <property type="entry name" value="Aldolase class I"/>
    <property type="match status" value="1"/>
</dbReference>
<reference evidence="8 9" key="1">
    <citation type="journal article" date="2018" name="Emerg. Microbes Infect.">
        <title>Genomic analysis of oral Campylobacter concisus strains identified a potential bacterial molecular marker associated with active Crohn's disease.</title>
        <authorList>
            <person name="Liu F."/>
            <person name="Ma R."/>
            <person name="Tay C.Y.A."/>
            <person name="Octavia S."/>
            <person name="Lan R."/>
            <person name="Chung H.K.L."/>
            <person name="Riordan S.M."/>
            <person name="Grimm M.C."/>
            <person name="Leong R.W."/>
            <person name="Tanaka M.M."/>
            <person name="Connor S."/>
            <person name="Zhang L."/>
        </authorList>
    </citation>
    <scope>NUCLEOTIDE SEQUENCE [LARGE SCALE GENOMIC DNA]</scope>
    <source>
        <strain evidence="8 9">P27CDO-S2</strain>
    </source>
</reference>
<protein>
    <submittedName>
        <fullName evidence="8">Radical SAM protein</fullName>
    </submittedName>
</protein>
<evidence type="ECO:0000313" key="8">
    <source>
        <dbReference type="EMBL" id="QPH85589.1"/>
    </source>
</evidence>
<dbReference type="PANTHER" id="PTHR11228">
    <property type="entry name" value="RADICAL SAM DOMAIN PROTEIN"/>
    <property type="match status" value="1"/>
</dbReference>
<evidence type="ECO:0000256" key="4">
    <source>
        <dbReference type="ARBA" id="ARBA00023004"/>
    </source>
</evidence>
<keyword evidence="2" id="KW-0949">S-adenosyl-L-methionine</keyword>
<dbReference type="GO" id="GO:0003824">
    <property type="term" value="F:catalytic activity"/>
    <property type="evidence" value="ECO:0007669"/>
    <property type="project" value="InterPro"/>
</dbReference>
<sequence length="329" mass="38290">MYDKVVNVFKNKLRYVIRKINDIRLLIAQVVLNKDIIPTSIYIEPTNICNANCIFCAYQFYKAPKKVMDLDMLEVILIEAKKLQIKRLDLTPFAGDILTDKNILDKIELIKKYNFESVCTYTNLLNLHKIDVDRLLLSGLTEIYISASPLDKDLHKKIFRNNKYNYFLDNLVLILDKFNNNQHKTVKKINIEFRSNIPLKQCLELPDYLNKVKNLINKDITVGSMQVFDSWMGAIDQNDLLEGMYIAKQNGIKRIPCSRLNNIQILSNGDIRVCGCRFNNQAKEDIFLLGNIKDISIYKAYNSEKVRNIKKKFIIGDPPIECQKCSWYS</sequence>
<proteinExistence type="predicted"/>
<accession>A0AAE7P261</accession>
<dbReference type="InterPro" id="IPR007197">
    <property type="entry name" value="rSAM"/>
</dbReference>
<dbReference type="InterPro" id="IPR013785">
    <property type="entry name" value="Aldolase_TIM"/>
</dbReference>
<dbReference type="SFLD" id="SFLDG01067">
    <property type="entry name" value="SPASM/twitch_domain_containing"/>
    <property type="match status" value="1"/>
</dbReference>
<dbReference type="Pfam" id="PF13186">
    <property type="entry name" value="SPASM"/>
    <property type="match status" value="1"/>
</dbReference>
<comment type="cofactor">
    <cofactor evidence="1">
        <name>[4Fe-4S] cluster</name>
        <dbReference type="ChEBI" id="CHEBI:49883"/>
    </cofactor>
</comment>
<dbReference type="CDD" id="cd01335">
    <property type="entry name" value="Radical_SAM"/>
    <property type="match status" value="1"/>
</dbReference>
<dbReference type="PANTHER" id="PTHR11228:SF34">
    <property type="entry name" value="TUNGSTEN-CONTAINING ALDEHYDE FERREDOXIN OXIDOREDUCTASE COFACTOR MODIFYING PROTEIN"/>
    <property type="match status" value="1"/>
</dbReference>